<evidence type="ECO:0000256" key="4">
    <source>
        <dbReference type="ARBA" id="ARBA00022695"/>
    </source>
</evidence>
<dbReference type="InterPro" id="IPR012337">
    <property type="entry name" value="RNaseH-like_sf"/>
</dbReference>
<dbReference type="OMA" id="RAYCKEF"/>
<dbReference type="SUPFAM" id="SSF47353">
    <property type="entry name" value="Retrovirus capsid dimerization domain-like"/>
    <property type="match status" value="1"/>
</dbReference>
<dbReference type="CDD" id="cd01647">
    <property type="entry name" value="RT_LTR"/>
    <property type="match status" value="1"/>
</dbReference>
<dbReference type="PANTHER" id="PTHR37984:SF5">
    <property type="entry name" value="PROTEIN NYNRIN-LIKE"/>
    <property type="match status" value="1"/>
</dbReference>
<evidence type="ECO:0000259" key="12">
    <source>
        <dbReference type="PROSITE" id="PS50994"/>
    </source>
</evidence>
<dbReference type="Pfam" id="PF17921">
    <property type="entry name" value="Integrase_H2C2"/>
    <property type="match status" value="1"/>
</dbReference>
<dbReference type="SUPFAM" id="SSF57756">
    <property type="entry name" value="Retrovirus zinc finger-like domains"/>
    <property type="match status" value="1"/>
</dbReference>
<keyword evidence="10" id="KW-0862">Zinc</keyword>
<keyword evidence="8" id="KW-0695">RNA-directed DNA polymerase</keyword>
<dbReference type="Gene3D" id="4.10.60.10">
    <property type="entry name" value="Zinc finger, CCHC-type"/>
    <property type="match status" value="1"/>
</dbReference>
<dbReference type="PROSITE" id="PS50158">
    <property type="entry name" value="ZF_CCHC"/>
    <property type="match status" value="1"/>
</dbReference>
<dbReference type="SMART" id="SM00343">
    <property type="entry name" value="ZnF_C2HC"/>
    <property type="match status" value="1"/>
</dbReference>
<dbReference type="GO" id="GO:0003677">
    <property type="term" value="F:DNA binding"/>
    <property type="evidence" value="ECO:0007669"/>
    <property type="project" value="UniProtKB-KW"/>
</dbReference>
<dbReference type="Gene3D" id="3.10.10.10">
    <property type="entry name" value="HIV Type 1 Reverse Transcriptase, subunit A, domain 1"/>
    <property type="match status" value="1"/>
</dbReference>
<dbReference type="InterPro" id="IPR043128">
    <property type="entry name" value="Rev_trsase/Diguanyl_cyclase"/>
</dbReference>
<dbReference type="Gene3D" id="3.30.420.10">
    <property type="entry name" value="Ribonuclease H-like superfamily/Ribonuclease H"/>
    <property type="match status" value="1"/>
</dbReference>
<accession>A0A671V2I4</accession>
<dbReference type="InterPro" id="IPR036875">
    <property type="entry name" value="Znf_CCHC_sf"/>
</dbReference>
<dbReference type="FunFam" id="3.10.20.370:FF:000001">
    <property type="entry name" value="Retrovirus-related Pol polyprotein from transposon 17.6-like protein"/>
    <property type="match status" value="1"/>
</dbReference>
<evidence type="ECO:0000313" key="14">
    <source>
        <dbReference type="Proteomes" id="UP000472265"/>
    </source>
</evidence>
<dbReference type="Gene3D" id="3.30.70.270">
    <property type="match status" value="2"/>
</dbReference>
<keyword evidence="10" id="KW-0863">Zinc-finger</keyword>
<dbReference type="CDD" id="cd09274">
    <property type="entry name" value="RNase_HI_RT_Ty3"/>
    <property type="match status" value="1"/>
</dbReference>
<evidence type="ECO:0000313" key="13">
    <source>
        <dbReference type="Ensembl" id="ENSSAUP00010020141.1"/>
    </source>
</evidence>
<proteinExistence type="inferred from homology"/>
<dbReference type="InterPro" id="IPR038269">
    <property type="entry name" value="SCAN_sf"/>
</dbReference>
<dbReference type="Ensembl" id="ENSSAUT00010021294.1">
    <property type="protein sequence ID" value="ENSSAUP00010020141.1"/>
    <property type="gene ID" value="ENSSAUG00010009008.1"/>
</dbReference>
<keyword evidence="6" id="KW-0255">Endonuclease</keyword>
<evidence type="ECO:0000256" key="9">
    <source>
        <dbReference type="ARBA" id="ARBA00039658"/>
    </source>
</evidence>
<evidence type="ECO:0000256" key="3">
    <source>
        <dbReference type="ARBA" id="ARBA00022679"/>
    </source>
</evidence>
<dbReference type="InterPro" id="IPR036397">
    <property type="entry name" value="RNaseH_sf"/>
</dbReference>
<keyword evidence="5" id="KW-0540">Nuclease</keyword>
<dbReference type="FunFam" id="3.30.420.10:FF:000032">
    <property type="entry name" value="Retrovirus-related Pol polyprotein from transposon 297-like Protein"/>
    <property type="match status" value="1"/>
</dbReference>
<keyword evidence="7" id="KW-0378">Hydrolase</keyword>
<dbReference type="InterPro" id="IPR000477">
    <property type="entry name" value="RT_dom"/>
</dbReference>
<dbReference type="GO" id="GO:0004190">
    <property type="term" value="F:aspartic-type endopeptidase activity"/>
    <property type="evidence" value="ECO:0007669"/>
    <property type="project" value="UniProtKB-KW"/>
</dbReference>
<organism evidence="13 14">
    <name type="scientific">Sparus aurata</name>
    <name type="common">Gilthead sea bream</name>
    <dbReference type="NCBI Taxonomy" id="8175"/>
    <lineage>
        <taxon>Eukaryota</taxon>
        <taxon>Metazoa</taxon>
        <taxon>Chordata</taxon>
        <taxon>Craniata</taxon>
        <taxon>Vertebrata</taxon>
        <taxon>Euteleostomi</taxon>
        <taxon>Actinopterygii</taxon>
        <taxon>Neopterygii</taxon>
        <taxon>Teleostei</taxon>
        <taxon>Neoteleostei</taxon>
        <taxon>Acanthomorphata</taxon>
        <taxon>Eupercaria</taxon>
        <taxon>Spariformes</taxon>
        <taxon>Sparidae</taxon>
        <taxon>Sparus</taxon>
    </lineage>
</organism>
<dbReference type="InterPro" id="IPR043502">
    <property type="entry name" value="DNA/RNA_pol_sf"/>
</dbReference>
<evidence type="ECO:0000256" key="6">
    <source>
        <dbReference type="ARBA" id="ARBA00022759"/>
    </source>
</evidence>
<dbReference type="GeneTree" id="ENSGT01050000244855"/>
<dbReference type="PANTHER" id="PTHR37984">
    <property type="entry name" value="PROTEIN CBG26694"/>
    <property type="match status" value="1"/>
</dbReference>
<evidence type="ECO:0000256" key="2">
    <source>
        <dbReference type="ARBA" id="ARBA00012180"/>
    </source>
</evidence>
<dbReference type="Pfam" id="PF00078">
    <property type="entry name" value="RVT_1"/>
    <property type="match status" value="1"/>
</dbReference>
<dbReference type="GO" id="GO:0004523">
    <property type="term" value="F:RNA-DNA hybrid ribonuclease activity"/>
    <property type="evidence" value="ECO:0007669"/>
    <property type="project" value="UniProtKB-EC"/>
</dbReference>
<protein>
    <recommendedName>
        <fullName evidence="9">Gypsy retrotransposon integrase-like protein 1</fullName>
        <ecNumber evidence="2">3.1.26.4</ecNumber>
    </recommendedName>
</protein>
<evidence type="ECO:0000256" key="5">
    <source>
        <dbReference type="ARBA" id="ARBA00022722"/>
    </source>
</evidence>
<dbReference type="GO" id="GO:0006508">
    <property type="term" value="P:proteolysis"/>
    <property type="evidence" value="ECO:0007669"/>
    <property type="project" value="UniProtKB-KW"/>
</dbReference>
<dbReference type="SUPFAM" id="SSF53098">
    <property type="entry name" value="Ribonuclease H-like"/>
    <property type="match status" value="1"/>
</dbReference>
<dbReference type="InterPro" id="IPR041373">
    <property type="entry name" value="RT_RNaseH"/>
</dbReference>
<dbReference type="InterPro" id="IPR001584">
    <property type="entry name" value="Integrase_cat-core"/>
</dbReference>
<reference evidence="13" key="2">
    <citation type="submission" date="2025-08" db="UniProtKB">
        <authorList>
            <consortium name="Ensembl"/>
        </authorList>
    </citation>
    <scope>IDENTIFICATION</scope>
</reference>
<sequence>MASLNDFISAPSEELLCQLTKEQLLSLASHYDIEIASSDKRLKDSIRDALRTILTENKVLKPSSSSPAYQQLVTSQMSEREIELRLKELAFQELQLEDAQKERLLREKQMHLEHERFLKEVELKHAALNSSSASSSQFDVVRNIRLVPPFAEKNVEKYFLHFERVATVSKWPTHAWTLLLQSVLVGRAQEAYSALSIEDSKDYVKVKDAILRTYELVPEAYRQRFRSLSKLDEQTYVDFAKEKETSFNSWCKSQKAETKEDLKQLVLLEEFKNCLPKAVCIYLNEQKVTTLDKAAVLADEFELTHKVNFDGEQGEQKGRALFNRSRFPKPLPTVSTVSTRKLATASTPVEKVCFYCKNSGHFIADCPVLSKKQESCKPVALIKSAKNYSTQNMDQPVQKCELAGSSSFLMDGFVSLGHSTTKKPIKIWRDTGAFQSLILHDFLQFTDQSALGSNALVQGFGGGYLSLPMHNLKLETGLVSGEVAVALCSSIPIEGVSLILGNDLAGGRVLAAPEVVPFPLVSKSPDELEKQYPETFPVCVATRAMLKKKKQIQEADSDIALFDTFLAKGDMLGFGKVFPSCDELKCEQGKDVTLSPLFDEVVSEDEVTTVSGCYFLNNGVLMRKWTSPKMSCYDDWSSVFQVVVPSVYRHDVLQLAHDHCLAGHMGIKKTLDRVLRHFFWPGVKSDVVEHCRTCHVCQTIGKPNQKIPPAPLHPIPAIGEPFERILIDCVGPLPRTKSGNQYLLTIMCTATRFPEAIPLRKITASAISKALIKFFTVFGLPRVIQTDQGSNFMSRVFSQVLQQLSIEHCTSSAYHPESQGALERFHQTLKSMLRAYCKEFDRDWDDGTPLLLFAAREVTQESLGFSPAELVFGHTVRGPLKLLKDRWLVNQSPATNLLDFVCHFRSKLRAACELARQNLGKAQGRMKGWYDKKARHRTFSPGEKVLVLLPLLGSSLQARFSGPYVVERQVGECDYLIKTPERKRKTRLCHVNLLKPYCERSQAELTDVKTVAVLSSPILVGERDTDGVVDRGVSHGRLLNSEIISNLDVHLSYLEPSNRSDIIEVIGKHPTLFSDVPTCTNVLQHDIDVGEAAPIRQHPYRANPEKRRLMSKEVDYMLRHGIAEPSASPWSSPCLLVDKSDHTLRFCTDFRKVNAVTKPDCYPLPRLDDCIDRVGSAVFVTKLDLLKGYWQVPLTQRAREISAFVTSDDFCQYTVMAFGMRNAPATFQRLVNLVLKGVADCEAYLDDVVIYSSTWSRHKAQVAEVFGRLVAANLTLNLAKCEFGQATVTYLGKVVGRGEVCPVGAKIEAIQSFGIPTSRRELKRFLGMAGYYRSFCKNFAAAAAPLTSLLSPKVNFVWTEMCQRAFENLKALLASAPVLAAPDFNRPFKLAVDASDAGVGAALLQDDSSGVEHPVCYFSKKFDIHQRHYSTIEKEALALISALDHFNVYVSSSQVLVVYTDHNPLVFLSRMRNSNRRLMRWSLFLQGFNLEIKHIRGKDNVLADALSRS</sequence>
<dbReference type="Pfam" id="PF00665">
    <property type="entry name" value="rve"/>
    <property type="match status" value="1"/>
</dbReference>
<evidence type="ECO:0000256" key="8">
    <source>
        <dbReference type="ARBA" id="ARBA00022918"/>
    </source>
</evidence>
<dbReference type="FunFam" id="3.30.70.270:FF:000115">
    <property type="entry name" value="Polyprotein of retroviral origin, putative"/>
    <property type="match status" value="1"/>
</dbReference>
<keyword evidence="3" id="KW-0808">Transferase</keyword>
<dbReference type="Gene3D" id="1.10.4020.10">
    <property type="entry name" value="DNA breaking-rejoining enzymes"/>
    <property type="match status" value="1"/>
</dbReference>
<reference evidence="13" key="1">
    <citation type="submission" date="2021-04" db="EMBL/GenBank/DDBJ databases">
        <authorList>
            <consortium name="Wellcome Sanger Institute Data Sharing"/>
        </authorList>
    </citation>
    <scope>NUCLEOTIDE SEQUENCE [LARGE SCALE GENOMIC DNA]</scope>
</reference>
<evidence type="ECO:0000256" key="10">
    <source>
        <dbReference type="PROSITE-ProRule" id="PRU00047"/>
    </source>
</evidence>
<dbReference type="FunFam" id="1.10.340.70:FF:000001">
    <property type="entry name" value="Retrovirus-related Pol polyprotein from transposon gypsy-like Protein"/>
    <property type="match status" value="1"/>
</dbReference>
<dbReference type="GO" id="GO:0015074">
    <property type="term" value="P:DNA integration"/>
    <property type="evidence" value="ECO:0007669"/>
    <property type="project" value="InterPro"/>
</dbReference>
<keyword evidence="14" id="KW-1185">Reference proteome</keyword>
<reference evidence="13" key="3">
    <citation type="submission" date="2025-09" db="UniProtKB">
        <authorList>
            <consortium name="Ensembl"/>
        </authorList>
    </citation>
    <scope>IDENTIFICATION</scope>
</reference>
<dbReference type="GO" id="GO:0008270">
    <property type="term" value="F:zinc ion binding"/>
    <property type="evidence" value="ECO:0007669"/>
    <property type="project" value="UniProtKB-KW"/>
</dbReference>
<evidence type="ECO:0000256" key="1">
    <source>
        <dbReference type="ARBA" id="ARBA00010879"/>
    </source>
</evidence>
<dbReference type="InterPro" id="IPR003309">
    <property type="entry name" value="SCAN_dom"/>
</dbReference>
<dbReference type="InterPro" id="IPR041588">
    <property type="entry name" value="Integrase_H2C2"/>
</dbReference>
<dbReference type="EC" id="3.1.26.4" evidence="2"/>
<dbReference type="Proteomes" id="UP000472265">
    <property type="component" value="Chromosome 7"/>
</dbReference>
<dbReference type="Gene3D" id="1.10.340.70">
    <property type="match status" value="1"/>
</dbReference>
<name>A0A671V2I4_SPAAU</name>
<evidence type="ECO:0000256" key="7">
    <source>
        <dbReference type="ARBA" id="ARBA00022801"/>
    </source>
</evidence>
<dbReference type="InterPro" id="IPR001878">
    <property type="entry name" value="Znf_CCHC"/>
</dbReference>
<dbReference type="PROSITE" id="PS50994">
    <property type="entry name" value="INTEGRASE"/>
    <property type="match status" value="1"/>
</dbReference>
<dbReference type="InterPro" id="IPR050951">
    <property type="entry name" value="Retrovirus_Pol_polyprotein"/>
</dbReference>
<dbReference type="InterPro" id="IPR054465">
    <property type="entry name" value="Integrase_p58-like_C"/>
</dbReference>
<dbReference type="InParanoid" id="A0A671V2I4"/>
<evidence type="ECO:0000259" key="11">
    <source>
        <dbReference type="PROSITE" id="PS50158"/>
    </source>
</evidence>
<dbReference type="Pfam" id="PF02023">
    <property type="entry name" value="SCAN"/>
    <property type="match status" value="1"/>
</dbReference>
<feature type="domain" description="Integrase catalytic" evidence="12">
    <location>
        <begin position="717"/>
        <end position="875"/>
    </location>
</feature>
<feature type="domain" description="CCHC-type" evidence="11">
    <location>
        <begin position="353"/>
        <end position="367"/>
    </location>
</feature>
<keyword evidence="10" id="KW-0479">Metal-binding</keyword>
<dbReference type="Pfam" id="PF22938">
    <property type="entry name" value="Integrase_p58_C"/>
    <property type="match status" value="1"/>
</dbReference>
<dbReference type="SUPFAM" id="SSF56672">
    <property type="entry name" value="DNA/RNA polymerases"/>
    <property type="match status" value="1"/>
</dbReference>
<keyword evidence="4" id="KW-0548">Nucleotidyltransferase</keyword>
<dbReference type="Pfam" id="PF17917">
    <property type="entry name" value="RT_RNaseH"/>
    <property type="match status" value="1"/>
</dbReference>
<comment type="similarity">
    <text evidence="1">Belongs to the beta type-B retroviral polymerase family. HERV class-II K(HML-2) pol subfamily.</text>
</comment>